<comment type="caution">
    <text evidence="4">The sequence shown here is derived from an EMBL/GenBank/DDBJ whole genome shotgun (WGS) entry which is preliminary data.</text>
</comment>
<dbReference type="InterPro" id="IPR004027">
    <property type="entry name" value="SEC_C_motif"/>
</dbReference>
<gene>
    <name evidence="4" type="ORF">BJ986_002754</name>
</gene>
<dbReference type="PANTHER" id="PTHR33747:SF1">
    <property type="entry name" value="ADENYLATE CYCLASE-ASSOCIATED CAP C-TERMINAL DOMAIN-CONTAINING PROTEIN"/>
    <property type="match status" value="1"/>
</dbReference>
<dbReference type="Gene3D" id="3.10.450.50">
    <property type="match status" value="1"/>
</dbReference>
<dbReference type="SUPFAM" id="SSF54427">
    <property type="entry name" value="NTF2-like"/>
    <property type="match status" value="1"/>
</dbReference>
<keyword evidence="5" id="KW-1185">Reference proteome</keyword>
<dbReference type="PANTHER" id="PTHR33747">
    <property type="entry name" value="UPF0225 PROTEIN SCO1677"/>
    <property type="match status" value="1"/>
</dbReference>
<dbReference type="InterPro" id="IPR023006">
    <property type="entry name" value="YchJ-like"/>
</dbReference>
<sequence>MGAFGAGATTGCPCGTGLAYAACCGPLHEGARAARTAEQLVRSRYAAFVVGDAAYLARTWHPRTRPAELDVQGGPVWRGLTVIATADGREDDSIGEVEFEAAHDGGVLRERSRFVRRAGRWVYVDGDVRA</sequence>
<dbReference type="Pfam" id="PF17775">
    <property type="entry name" value="YchJ_M-like"/>
    <property type="match status" value="1"/>
</dbReference>
<dbReference type="InterPro" id="IPR032710">
    <property type="entry name" value="NTF2-like_dom_sf"/>
</dbReference>
<evidence type="ECO:0000259" key="3">
    <source>
        <dbReference type="Pfam" id="PF17775"/>
    </source>
</evidence>
<accession>A0A852WGC4</accession>
<evidence type="ECO:0000313" key="4">
    <source>
        <dbReference type="EMBL" id="NYG08267.1"/>
    </source>
</evidence>
<name>A0A852WGC4_9MICO</name>
<evidence type="ECO:0000256" key="2">
    <source>
        <dbReference type="HAMAP-Rule" id="MF_00612"/>
    </source>
</evidence>
<dbReference type="RefSeq" id="WP_179422567.1">
    <property type="nucleotide sequence ID" value="NZ_JACCAB010000001.1"/>
</dbReference>
<comment type="similarity">
    <text evidence="1 2">Belongs to the UPF0225 family.</text>
</comment>
<protein>
    <recommendedName>
        <fullName evidence="2">UPF0225 protein BJ986_002754</fullName>
    </recommendedName>
</protein>
<dbReference type="Proteomes" id="UP000573599">
    <property type="component" value="Unassembled WGS sequence"/>
</dbReference>
<dbReference type="Pfam" id="PF02810">
    <property type="entry name" value="SEC-C"/>
    <property type="match status" value="1"/>
</dbReference>
<evidence type="ECO:0000256" key="1">
    <source>
        <dbReference type="ARBA" id="ARBA00010839"/>
    </source>
</evidence>
<organism evidence="4 5">
    <name type="scientific">Pedococcus badiiscoriae</name>
    <dbReference type="NCBI Taxonomy" id="642776"/>
    <lineage>
        <taxon>Bacteria</taxon>
        <taxon>Bacillati</taxon>
        <taxon>Actinomycetota</taxon>
        <taxon>Actinomycetes</taxon>
        <taxon>Micrococcales</taxon>
        <taxon>Intrasporangiaceae</taxon>
        <taxon>Pedococcus</taxon>
    </lineage>
</organism>
<feature type="domain" description="YchJ-like middle NTF2-like" evidence="3">
    <location>
        <begin position="36"/>
        <end position="126"/>
    </location>
</feature>
<evidence type="ECO:0000313" key="5">
    <source>
        <dbReference type="Proteomes" id="UP000573599"/>
    </source>
</evidence>
<reference evidence="4 5" key="1">
    <citation type="submission" date="2020-07" db="EMBL/GenBank/DDBJ databases">
        <title>Sequencing the genomes of 1000 actinobacteria strains.</title>
        <authorList>
            <person name="Klenk H.-P."/>
        </authorList>
    </citation>
    <scope>NUCLEOTIDE SEQUENCE [LARGE SCALE GENOMIC DNA]</scope>
    <source>
        <strain evidence="4 5">DSM 23987</strain>
    </source>
</reference>
<proteinExistence type="inferred from homology"/>
<dbReference type="EMBL" id="JACCAB010000001">
    <property type="protein sequence ID" value="NYG08267.1"/>
    <property type="molecule type" value="Genomic_DNA"/>
</dbReference>
<dbReference type="AlphaFoldDB" id="A0A852WGC4"/>
<dbReference type="HAMAP" id="MF_00612">
    <property type="entry name" value="UPF0225"/>
    <property type="match status" value="1"/>
</dbReference>
<dbReference type="InterPro" id="IPR048469">
    <property type="entry name" value="YchJ-like_M"/>
</dbReference>